<dbReference type="OMA" id="MHYAVND"/>
<feature type="domain" description="AB hydrolase-1" evidence="3">
    <location>
        <begin position="33"/>
        <end position="258"/>
    </location>
</feature>
<evidence type="ECO:0000313" key="5">
    <source>
        <dbReference type="Proteomes" id="UP000007798"/>
    </source>
</evidence>
<dbReference type="PANTHER" id="PTHR43798:SF14">
    <property type="entry name" value="SERINE HYDROLASE-LIKE PROTEIN DDB_G0286239"/>
    <property type="match status" value="1"/>
</dbReference>
<dbReference type="GO" id="GO:0016020">
    <property type="term" value="C:membrane"/>
    <property type="evidence" value="ECO:0007669"/>
    <property type="project" value="TreeGrafter"/>
</dbReference>
<protein>
    <submittedName>
        <fullName evidence="4">Uncharacterized protein, isoform A</fullName>
    </submittedName>
</protein>
<name>B4N312_DROWI</name>
<gene>
    <name evidence="4" type="primary">Dwil\GK12602</name>
    <name evidence="4" type="ORF">Dwil_GK12602</name>
</gene>
<dbReference type="Pfam" id="PF00561">
    <property type="entry name" value="Abhydrolase_1"/>
    <property type="match status" value="1"/>
</dbReference>
<keyword evidence="2" id="KW-0378">Hydrolase</keyword>
<evidence type="ECO:0000313" key="4">
    <source>
        <dbReference type="EMBL" id="EDW78751.1"/>
    </source>
</evidence>
<dbReference type="OrthoDB" id="190201at2759"/>
<evidence type="ECO:0000256" key="1">
    <source>
        <dbReference type="ARBA" id="ARBA00008645"/>
    </source>
</evidence>
<dbReference type="InterPro" id="IPR050266">
    <property type="entry name" value="AB_hydrolase_sf"/>
</dbReference>
<comment type="similarity">
    <text evidence="1">Belongs to the AB hydrolase superfamily.</text>
</comment>
<dbReference type="PANTHER" id="PTHR43798">
    <property type="entry name" value="MONOACYLGLYCEROL LIPASE"/>
    <property type="match status" value="1"/>
</dbReference>
<dbReference type="KEGG" id="dwi:6644999"/>
<dbReference type="Gene3D" id="3.40.50.1820">
    <property type="entry name" value="alpha/beta hydrolase"/>
    <property type="match status" value="1"/>
</dbReference>
<dbReference type="AlphaFoldDB" id="B4N312"/>
<accession>B4N312</accession>
<dbReference type="STRING" id="7260.B4N312"/>
<dbReference type="PhylomeDB" id="B4N312"/>
<dbReference type="InterPro" id="IPR000073">
    <property type="entry name" value="AB_hydrolase_1"/>
</dbReference>
<evidence type="ECO:0000256" key="2">
    <source>
        <dbReference type="ARBA" id="ARBA00022801"/>
    </source>
</evidence>
<organism evidence="4 5">
    <name type="scientific">Drosophila willistoni</name>
    <name type="common">Fruit fly</name>
    <dbReference type="NCBI Taxonomy" id="7260"/>
    <lineage>
        <taxon>Eukaryota</taxon>
        <taxon>Metazoa</taxon>
        <taxon>Ecdysozoa</taxon>
        <taxon>Arthropoda</taxon>
        <taxon>Hexapoda</taxon>
        <taxon>Insecta</taxon>
        <taxon>Pterygota</taxon>
        <taxon>Neoptera</taxon>
        <taxon>Endopterygota</taxon>
        <taxon>Diptera</taxon>
        <taxon>Brachycera</taxon>
        <taxon>Muscomorpha</taxon>
        <taxon>Ephydroidea</taxon>
        <taxon>Drosophilidae</taxon>
        <taxon>Drosophila</taxon>
        <taxon>Sophophora</taxon>
    </lineage>
</organism>
<dbReference type="SUPFAM" id="SSF53474">
    <property type="entry name" value="alpha/beta-Hydrolases"/>
    <property type="match status" value="1"/>
</dbReference>
<dbReference type="EMBL" id="CH964062">
    <property type="protein sequence ID" value="EDW78751.1"/>
    <property type="molecule type" value="Genomic_DNA"/>
</dbReference>
<sequence>MGTLSLDDYEDVRIWAPWGDISGRWYGNRTERPILAIHGWLDNLGTFDTLIPLLPDYLGVLCIDLPGHGKSARISNGMHYSVLDYVYIIPRVMKEYKWTKISLLGHSLGGILSFVYSSLAPHTVDMIITVDVLLPLMYPPKAAIRTARFNMEKHLIEDERQENGKLQEPPSYTLSQLREVISSGSKYSVPPEFAQHLLYRSVAKSNLYPDKFYFSRDGRIKFYSPIIMDGGLAAEMARRIKRKPYLVIKGSESPFIGPHCDEALSILSHDNPHYEYYELSGTHHVHLHNAEECAKYIVPFIRRHRPPPVASWSLVCEDDQKISKKEHRRFQERFFKWNTRQQRSKL</sequence>
<evidence type="ECO:0000259" key="3">
    <source>
        <dbReference type="Pfam" id="PF00561"/>
    </source>
</evidence>
<dbReference type="Proteomes" id="UP000007798">
    <property type="component" value="Unassembled WGS sequence"/>
</dbReference>
<dbReference type="InParanoid" id="B4N312"/>
<dbReference type="eggNOG" id="KOG1454">
    <property type="taxonomic scope" value="Eukaryota"/>
</dbReference>
<dbReference type="InterPro" id="IPR029058">
    <property type="entry name" value="AB_hydrolase_fold"/>
</dbReference>
<dbReference type="GO" id="GO:0016787">
    <property type="term" value="F:hydrolase activity"/>
    <property type="evidence" value="ECO:0007669"/>
    <property type="project" value="UniProtKB-KW"/>
</dbReference>
<reference evidence="4 5" key="1">
    <citation type="journal article" date="2007" name="Nature">
        <title>Evolution of genes and genomes on the Drosophila phylogeny.</title>
        <authorList>
            <consortium name="Drosophila 12 Genomes Consortium"/>
            <person name="Clark A.G."/>
            <person name="Eisen M.B."/>
            <person name="Smith D.R."/>
            <person name="Bergman C.M."/>
            <person name="Oliver B."/>
            <person name="Markow T.A."/>
            <person name="Kaufman T.C."/>
            <person name="Kellis M."/>
            <person name="Gelbart W."/>
            <person name="Iyer V.N."/>
            <person name="Pollard D.A."/>
            <person name="Sackton T.B."/>
            <person name="Larracuente A.M."/>
            <person name="Singh N.D."/>
            <person name="Abad J.P."/>
            <person name="Abt D.N."/>
            <person name="Adryan B."/>
            <person name="Aguade M."/>
            <person name="Akashi H."/>
            <person name="Anderson W.W."/>
            <person name="Aquadro C.F."/>
            <person name="Ardell D.H."/>
            <person name="Arguello R."/>
            <person name="Artieri C.G."/>
            <person name="Barbash D.A."/>
            <person name="Barker D."/>
            <person name="Barsanti P."/>
            <person name="Batterham P."/>
            <person name="Batzoglou S."/>
            <person name="Begun D."/>
            <person name="Bhutkar A."/>
            <person name="Blanco E."/>
            <person name="Bosak S.A."/>
            <person name="Bradley R.K."/>
            <person name="Brand A.D."/>
            <person name="Brent M.R."/>
            <person name="Brooks A.N."/>
            <person name="Brown R.H."/>
            <person name="Butlin R.K."/>
            <person name="Caggese C."/>
            <person name="Calvi B.R."/>
            <person name="Bernardo de Carvalho A."/>
            <person name="Caspi A."/>
            <person name="Castrezana S."/>
            <person name="Celniker S.E."/>
            <person name="Chang J.L."/>
            <person name="Chapple C."/>
            <person name="Chatterji S."/>
            <person name="Chinwalla A."/>
            <person name="Civetta A."/>
            <person name="Clifton S.W."/>
            <person name="Comeron J.M."/>
            <person name="Costello J.C."/>
            <person name="Coyne J.A."/>
            <person name="Daub J."/>
            <person name="David R.G."/>
            <person name="Delcher A.L."/>
            <person name="Delehaunty K."/>
            <person name="Do C.B."/>
            <person name="Ebling H."/>
            <person name="Edwards K."/>
            <person name="Eickbush T."/>
            <person name="Evans J.D."/>
            <person name="Filipski A."/>
            <person name="Findeiss S."/>
            <person name="Freyhult E."/>
            <person name="Fulton L."/>
            <person name="Fulton R."/>
            <person name="Garcia A.C."/>
            <person name="Gardiner A."/>
            <person name="Garfield D.A."/>
            <person name="Garvin B.E."/>
            <person name="Gibson G."/>
            <person name="Gilbert D."/>
            <person name="Gnerre S."/>
            <person name="Godfrey J."/>
            <person name="Good R."/>
            <person name="Gotea V."/>
            <person name="Gravely B."/>
            <person name="Greenberg A.J."/>
            <person name="Griffiths-Jones S."/>
            <person name="Gross S."/>
            <person name="Guigo R."/>
            <person name="Gustafson E.A."/>
            <person name="Haerty W."/>
            <person name="Hahn M.W."/>
            <person name="Halligan D.L."/>
            <person name="Halpern A.L."/>
            <person name="Halter G.M."/>
            <person name="Han M.V."/>
            <person name="Heger A."/>
            <person name="Hillier L."/>
            <person name="Hinrichs A.S."/>
            <person name="Holmes I."/>
            <person name="Hoskins R.A."/>
            <person name="Hubisz M.J."/>
            <person name="Hultmark D."/>
            <person name="Huntley M.A."/>
            <person name="Jaffe D.B."/>
            <person name="Jagadeeshan S."/>
            <person name="Jeck W.R."/>
            <person name="Johnson J."/>
            <person name="Jones C.D."/>
            <person name="Jordan W.C."/>
            <person name="Karpen G.H."/>
            <person name="Kataoka E."/>
            <person name="Keightley P.D."/>
            <person name="Kheradpour P."/>
            <person name="Kirkness E.F."/>
            <person name="Koerich L.B."/>
            <person name="Kristiansen K."/>
            <person name="Kudrna D."/>
            <person name="Kulathinal R.J."/>
            <person name="Kumar S."/>
            <person name="Kwok R."/>
            <person name="Lander E."/>
            <person name="Langley C.H."/>
            <person name="Lapoint R."/>
            <person name="Lazzaro B.P."/>
            <person name="Lee S.J."/>
            <person name="Levesque L."/>
            <person name="Li R."/>
            <person name="Lin C.F."/>
            <person name="Lin M.F."/>
            <person name="Lindblad-Toh K."/>
            <person name="Llopart A."/>
            <person name="Long M."/>
            <person name="Low L."/>
            <person name="Lozovsky E."/>
            <person name="Lu J."/>
            <person name="Luo M."/>
            <person name="Machado C.A."/>
            <person name="Makalowski W."/>
            <person name="Marzo M."/>
            <person name="Matsuda M."/>
            <person name="Matzkin L."/>
            <person name="McAllister B."/>
            <person name="McBride C.S."/>
            <person name="McKernan B."/>
            <person name="McKernan K."/>
            <person name="Mendez-Lago M."/>
            <person name="Minx P."/>
            <person name="Mollenhauer M.U."/>
            <person name="Montooth K."/>
            <person name="Mount S.M."/>
            <person name="Mu X."/>
            <person name="Myers E."/>
            <person name="Negre B."/>
            <person name="Newfeld S."/>
            <person name="Nielsen R."/>
            <person name="Noor M.A."/>
            <person name="O'Grady P."/>
            <person name="Pachter L."/>
            <person name="Papaceit M."/>
            <person name="Parisi M.J."/>
            <person name="Parisi M."/>
            <person name="Parts L."/>
            <person name="Pedersen J.S."/>
            <person name="Pesole G."/>
            <person name="Phillippy A.M."/>
            <person name="Ponting C.P."/>
            <person name="Pop M."/>
            <person name="Porcelli D."/>
            <person name="Powell J.R."/>
            <person name="Prohaska S."/>
            <person name="Pruitt K."/>
            <person name="Puig M."/>
            <person name="Quesneville H."/>
            <person name="Ram K.R."/>
            <person name="Rand D."/>
            <person name="Rasmussen M.D."/>
            <person name="Reed L.K."/>
            <person name="Reenan R."/>
            <person name="Reily A."/>
            <person name="Remington K.A."/>
            <person name="Rieger T.T."/>
            <person name="Ritchie M.G."/>
            <person name="Robin C."/>
            <person name="Rogers Y.H."/>
            <person name="Rohde C."/>
            <person name="Rozas J."/>
            <person name="Rubenfield M.J."/>
            <person name="Ruiz A."/>
            <person name="Russo S."/>
            <person name="Salzberg S.L."/>
            <person name="Sanchez-Gracia A."/>
            <person name="Saranga D.J."/>
            <person name="Sato H."/>
            <person name="Schaeffer S.W."/>
            <person name="Schatz M.C."/>
            <person name="Schlenke T."/>
            <person name="Schwartz R."/>
            <person name="Segarra C."/>
            <person name="Singh R.S."/>
            <person name="Sirot L."/>
            <person name="Sirota M."/>
            <person name="Sisneros N.B."/>
            <person name="Smith C.D."/>
            <person name="Smith T.F."/>
            <person name="Spieth J."/>
            <person name="Stage D.E."/>
            <person name="Stark A."/>
            <person name="Stephan W."/>
            <person name="Strausberg R.L."/>
            <person name="Strempel S."/>
            <person name="Sturgill D."/>
            <person name="Sutton G."/>
            <person name="Sutton G.G."/>
            <person name="Tao W."/>
            <person name="Teichmann S."/>
            <person name="Tobari Y.N."/>
            <person name="Tomimura Y."/>
            <person name="Tsolas J.M."/>
            <person name="Valente V.L."/>
            <person name="Venter E."/>
            <person name="Venter J.C."/>
            <person name="Vicario S."/>
            <person name="Vieira F.G."/>
            <person name="Vilella A.J."/>
            <person name="Villasante A."/>
            <person name="Walenz B."/>
            <person name="Wang J."/>
            <person name="Wasserman M."/>
            <person name="Watts T."/>
            <person name="Wilson D."/>
            <person name="Wilson R.K."/>
            <person name="Wing R.A."/>
            <person name="Wolfner M.F."/>
            <person name="Wong A."/>
            <person name="Wong G.K."/>
            <person name="Wu C.I."/>
            <person name="Wu G."/>
            <person name="Yamamoto D."/>
            <person name="Yang H.P."/>
            <person name="Yang S.P."/>
            <person name="Yorke J.A."/>
            <person name="Yoshida K."/>
            <person name="Zdobnov E."/>
            <person name="Zhang P."/>
            <person name="Zhang Y."/>
            <person name="Zimin A.V."/>
            <person name="Baldwin J."/>
            <person name="Abdouelleil A."/>
            <person name="Abdulkadir J."/>
            <person name="Abebe A."/>
            <person name="Abera B."/>
            <person name="Abreu J."/>
            <person name="Acer S.C."/>
            <person name="Aftuck L."/>
            <person name="Alexander A."/>
            <person name="An P."/>
            <person name="Anderson E."/>
            <person name="Anderson S."/>
            <person name="Arachi H."/>
            <person name="Azer M."/>
            <person name="Bachantsang P."/>
            <person name="Barry A."/>
            <person name="Bayul T."/>
            <person name="Berlin A."/>
            <person name="Bessette D."/>
            <person name="Bloom T."/>
            <person name="Blye J."/>
            <person name="Boguslavskiy L."/>
            <person name="Bonnet C."/>
            <person name="Boukhgalter B."/>
            <person name="Bourzgui I."/>
            <person name="Brown A."/>
            <person name="Cahill P."/>
            <person name="Channer S."/>
            <person name="Cheshatsang Y."/>
            <person name="Chuda L."/>
            <person name="Citroen M."/>
            <person name="Collymore A."/>
            <person name="Cooke P."/>
            <person name="Costello M."/>
            <person name="D'Aco K."/>
            <person name="Daza R."/>
            <person name="De Haan G."/>
            <person name="DeGray S."/>
            <person name="DeMaso C."/>
            <person name="Dhargay N."/>
            <person name="Dooley K."/>
            <person name="Dooley E."/>
            <person name="Doricent M."/>
            <person name="Dorje P."/>
            <person name="Dorjee K."/>
            <person name="Dupes A."/>
            <person name="Elong R."/>
            <person name="Falk J."/>
            <person name="Farina A."/>
            <person name="Faro S."/>
            <person name="Ferguson D."/>
            <person name="Fisher S."/>
            <person name="Foley C.D."/>
            <person name="Franke A."/>
            <person name="Friedrich D."/>
            <person name="Gadbois L."/>
            <person name="Gearin G."/>
            <person name="Gearin C.R."/>
            <person name="Giannoukos G."/>
            <person name="Goode T."/>
            <person name="Graham J."/>
            <person name="Grandbois E."/>
            <person name="Grewal S."/>
            <person name="Gyaltsen K."/>
            <person name="Hafez N."/>
            <person name="Hagos B."/>
            <person name="Hall J."/>
            <person name="Henson C."/>
            <person name="Hollinger A."/>
            <person name="Honan T."/>
            <person name="Huard M.D."/>
            <person name="Hughes L."/>
            <person name="Hurhula B."/>
            <person name="Husby M.E."/>
            <person name="Kamat A."/>
            <person name="Kanga B."/>
            <person name="Kashin S."/>
            <person name="Khazanovich D."/>
            <person name="Kisner P."/>
            <person name="Lance K."/>
            <person name="Lara M."/>
            <person name="Lee W."/>
            <person name="Lennon N."/>
            <person name="Letendre F."/>
            <person name="LeVine R."/>
            <person name="Lipovsky A."/>
            <person name="Liu X."/>
            <person name="Liu J."/>
            <person name="Liu S."/>
            <person name="Lokyitsang T."/>
            <person name="Lokyitsang Y."/>
            <person name="Lubonja R."/>
            <person name="Lui A."/>
            <person name="MacDonald P."/>
            <person name="Magnisalis V."/>
            <person name="Maru K."/>
            <person name="Matthews C."/>
            <person name="McCusker W."/>
            <person name="McDonough S."/>
            <person name="Mehta T."/>
            <person name="Meldrim J."/>
            <person name="Meneus L."/>
            <person name="Mihai O."/>
            <person name="Mihalev A."/>
            <person name="Mihova T."/>
            <person name="Mittelman R."/>
            <person name="Mlenga V."/>
            <person name="Montmayeur A."/>
            <person name="Mulrain L."/>
            <person name="Navidi A."/>
            <person name="Naylor J."/>
            <person name="Negash T."/>
            <person name="Nguyen T."/>
            <person name="Nguyen N."/>
            <person name="Nicol R."/>
            <person name="Norbu C."/>
            <person name="Norbu N."/>
            <person name="Novod N."/>
            <person name="O'Neill B."/>
            <person name="Osman S."/>
            <person name="Markiewicz E."/>
            <person name="Oyono O.L."/>
            <person name="Patti C."/>
            <person name="Phunkhang P."/>
            <person name="Pierre F."/>
            <person name="Priest M."/>
            <person name="Raghuraman S."/>
            <person name="Rege F."/>
            <person name="Reyes R."/>
            <person name="Rise C."/>
            <person name="Rogov P."/>
            <person name="Ross K."/>
            <person name="Ryan E."/>
            <person name="Settipalli S."/>
            <person name="Shea T."/>
            <person name="Sherpa N."/>
            <person name="Shi L."/>
            <person name="Shih D."/>
            <person name="Sparrow T."/>
            <person name="Spaulding J."/>
            <person name="Stalker J."/>
            <person name="Stange-Thomann N."/>
            <person name="Stavropoulos S."/>
            <person name="Stone C."/>
            <person name="Strader C."/>
            <person name="Tesfaye S."/>
            <person name="Thomson T."/>
            <person name="Thoulutsang Y."/>
            <person name="Thoulutsang D."/>
            <person name="Topham K."/>
            <person name="Topping I."/>
            <person name="Tsamla T."/>
            <person name="Vassiliev H."/>
            <person name="Vo A."/>
            <person name="Wangchuk T."/>
            <person name="Wangdi T."/>
            <person name="Weiand M."/>
            <person name="Wilkinson J."/>
            <person name="Wilson A."/>
            <person name="Yadav S."/>
            <person name="Young G."/>
            <person name="Yu Q."/>
            <person name="Zembek L."/>
            <person name="Zhong D."/>
            <person name="Zimmer A."/>
            <person name="Zwirko Z."/>
            <person name="Jaffe D.B."/>
            <person name="Alvarez P."/>
            <person name="Brockman W."/>
            <person name="Butler J."/>
            <person name="Chin C."/>
            <person name="Gnerre S."/>
            <person name="Grabherr M."/>
            <person name="Kleber M."/>
            <person name="Mauceli E."/>
            <person name="MacCallum I."/>
        </authorList>
    </citation>
    <scope>NUCLEOTIDE SEQUENCE [LARGE SCALE GENOMIC DNA]</scope>
    <source>
        <strain evidence="5">Tucson 14030-0811.24</strain>
    </source>
</reference>
<keyword evidence="5" id="KW-1185">Reference proteome</keyword>
<proteinExistence type="inferred from homology"/>
<dbReference type="HOGENOM" id="CLU_020336_8_1_1"/>